<name>A0A0M3IPU7_ASCLU</name>
<keyword evidence="1" id="KW-1133">Transmembrane helix</keyword>
<organism evidence="2 3">
    <name type="scientific">Ascaris lumbricoides</name>
    <name type="common">Giant roundworm</name>
    <dbReference type="NCBI Taxonomy" id="6252"/>
    <lineage>
        <taxon>Eukaryota</taxon>
        <taxon>Metazoa</taxon>
        <taxon>Ecdysozoa</taxon>
        <taxon>Nematoda</taxon>
        <taxon>Chromadorea</taxon>
        <taxon>Rhabditida</taxon>
        <taxon>Spirurina</taxon>
        <taxon>Ascaridomorpha</taxon>
        <taxon>Ascaridoidea</taxon>
        <taxon>Ascarididae</taxon>
        <taxon>Ascaris</taxon>
    </lineage>
</organism>
<dbReference type="Proteomes" id="UP000036681">
    <property type="component" value="Unplaced"/>
</dbReference>
<accession>A0A0M3IPU7</accession>
<protein>
    <submittedName>
        <fullName evidence="3">ABC transporter permease</fullName>
    </submittedName>
</protein>
<evidence type="ECO:0000256" key="1">
    <source>
        <dbReference type="SAM" id="Phobius"/>
    </source>
</evidence>
<dbReference type="WBParaSite" id="ALUE_0002077501-mRNA-1">
    <property type="protein sequence ID" value="ALUE_0002077501-mRNA-1"/>
    <property type="gene ID" value="ALUE_0002077501"/>
</dbReference>
<keyword evidence="1" id="KW-0812">Transmembrane</keyword>
<keyword evidence="1" id="KW-0472">Membrane</keyword>
<reference evidence="3" key="1">
    <citation type="submission" date="2017-02" db="UniProtKB">
        <authorList>
            <consortium name="WormBaseParasite"/>
        </authorList>
    </citation>
    <scope>IDENTIFICATION</scope>
</reference>
<evidence type="ECO:0000313" key="3">
    <source>
        <dbReference type="WBParaSite" id="ALUE_0002077501-mRNA-1"/>
    </source>
</evidence>
<sequence length="111" mass="12688">MSMCQKQYSSEGSDIISTLTDHFSGAQRNPVRDEFNSGFMLIPREQLVKYFEIQAQQQFWLKKIGSVQNAREDIARRSCGVSLRTIFLGVFASACMVPLYIRASIDNIMRN</sequence>
<dbReference type="AlphaFoldDB" id="A0A0M3IPU7"/>
<keyword evidence="2" id="KW-1185">Reference proteome</keyword>
<proteinExistence type="predicted"/>
<feature type="transmembrane region" description="Helical" evidence="1">
    <location>
        <begin position="81"/>
        <end position="101"/>
    </location>
</feature>
<evidence type="ECO:0000313" key="2">
    <source>
        <dbReference type="Proteomes" id="UP000036681"/>
    </source>
</evidence>